<evidence type="ECO:0000313" key="2">
    <source>
        <dbReference type="Proteomes" id="UP000054485"/>
    </source>
</evidence>
<reference evidence="1 2" key="1">
    <citation type="submission" date="2014-04" db="EMBL/GenBank/DDBJ databases">
        <authorList>
            <consortium name="DOE Joint Genome Institute"/>
            <person name="Kuo A."/>
            <person name="Ruytinx J."/>
            <person name="Rineau F."/>
            <person name="Colpaert J."/>
            <person name="Kohler A."/>
            <person name="Nagy L.G."/>
            <person name="Floudas D."/>
            <person name="Copeland A."/>
            <person name="Barry K.W."/>
            <person name="Cichocki N."/>
            <person name="Veneault-Fourrey C."/>
            <person name="LaButti K."/>
            <person name="Lindquist E.A."/>
            <person name="Lipzen A."/>
            <person name="Lundell T."/>
            <person name="Morin E."/>
            <person name="Murat C."/>
            <person name="Sun H."/>
            <person name="Tunlid A."/>
            <person name="Henrissat B."/>
            <person name="Grigoriev I.V."/>
            <person name="Hibbett D.S."/>
            <person name="Martin F."/>
            <person name="Nordberg H.P."/>
            <person name="Cantor M.N."/>
            <person name="Hua S.X."/>
        </authorList>
    </citation>
    <scope>NUCLEOTIDE SEQUENCE [LARGE SCALE GENOMIC DNA]</scope>
    <source>
        <strain evidence="1 2">UH-Slu-Lm8-n1</strain>
    </source>
</reference>
<evidence type="ECO:0000313" key="1">
    <source>
        <dbReference type="EMBL" id="KIK43091.1"/>
    </source>
</evidence>
<dbReference type="Proteomes" id="UP000054485">
    <property type="component" value="Unassembled WGS sequence"/>
</dbReference>
<protein>
    <submittedName>
        <fullName evidence="1">Uncharacterized protein</fullName>
    </submittedName>
</protein>
<dbReference type="HOGENOM" id="CLU_2401149_0_0_1"/>
<reference evidence="2" key="2">
    <citation type="submission" date="2015-01" db="EMBL/GenBank/DDBJ databases">
        <title>Evolutionary Origins and Diversification of the Mycorrhizal Mutualists.</title>
        <authorList>
            <consortium name="DOE Joint Genome Institute"/>
            <consortium name="Mycorrhizal Genomics Consortium"/>
            <person name="Kohler A."/>
            <person name="Kuo A."/>
            <person name="Nagy L.G."/>
            <person name="Floudas D."/>
            <person name="Copeland A."/>
            <person name="Barry K.W."/>
            <person name="Cichocki N."/>
            <person name="Veneault-Fourrey C."/>
            <person name="LaButti K."/>
            <person name="Lindquist E.A."/>
            <person name="Lipzen A."/>
            <person name="Lundell T."/>
            <person name="Morin E."/>
            <person name="Murat C."/>
            <person name="Riley R."/>
            <person name="Ohm R."/>
            <person name="Sun H."/>
            <person name="Tunlid A."/>
            <person name="Henrissat B."/>
            <person name="Grigoriev I.V."/>
            <person name="Hibbett D.S."/>
            <person name="Martin F."/>
        </authorList>
    </citation>
    <scope>NUCLEOTIDE SEQUENCE [LARGE SCALE GENOMIC DNA]</scope>
    <source>
        <strain evidence="2">UH-Slu-Lm8-n1</strain>
    </source>
</reference>
<accession>A0A0D0AMP2</accession>
<name>A0A0D0AMP2_9AGAM</name>
<organism evidence="1 2">
    <name type="scientific">Suillus luteus UH-Slu-Lm8-n1</name>
    <dbReference type="NCBI Taxonomy" id="930992"/>
    <lineage>
        <taxon>Eukaryota</taxon>
        <taxon>Fungi</taxon>
        <taxon>Dikarya</taxon>
        <taxon>Basidiomycota</taxon>
        <taxon>Agaricomycotina</taxon>
        <taxon>Agaricomycetes</taxon>
        <taxon>Agaricomycetidae</taxon>
        <taxon>Boletales</taxon>
        <taxon>Suillineae</taxon>
        <taxon>Suillaceae</taxon>
        <taxon>Suillus</taxon>
    </lineage>
</organism>
<sequence>MHSMIQQDVLARPLQKYKTVDISELYLTFEALHRAPTRGIVEENMIACIKRLSRITNGQSVWSGSRDSSIVETSRAKKTSCSCILRARRLPSC</sequence>
<dbReference type="InParanoid" id="A0A0D0AMP2"/>
<dbReference type="EMBL" id="KN835221">
    <property type="protein sequence ID" value="KIK43091.1"/>
    <property type="molecule type" value="Genomic_DNA"/>
</dbReference>
<keyword evidence="2" id="KW-1185">Reference proteome</keyword>
<gene>
    <name evidence="1" type="ORF">CY34DRAFT_735537</name>
</gene>
<dbReference type="AlphaFoldDB" id="A0A0D0AMP2"/>
<proteinExistence type="predicted"/>